<evidence type="ECO:0000313" key="2">
    <source>
        <dbReference type="EMBL" id="WGL15258.1"/>
    </source>
</evidence>
<feature type="domain" description="Glycosyltransferase 2-like" evidence="1">
    <location>
        <begin position="11"/>
        <end position="164"/>
    </location>
</feature>
<dbReference type="Proteomes" id="UP001236500">
    <property type="component" value="Chromosome"/>
</dbReference>
<organism evidence="2 3">
    <name type="scientific">Microbulbifer bruguierae</name>
    <dbReference type="NCBI Taxonomy" id="3029061"/>
    <lineage>
        <taxon>Bacteria</taxon>
        <taxon>Pseudomonadati</taxon>
        <taxon>Pseudomonadota</taxon>
        <taxon>Gammaproteobacteria</taxon>
        <taxon>Cellvibrionales</taxon>
        <taxon>Microbulbiferaceae</taxon>
        <taxon>Microbulbifer</taxon>
    </lineage>
</organism>
<dbReference type="Gene3D" id="3.90.550.10">
    <property type="entry name" value="Spore Coat Polysaccharide Biosynthesis Protein SpsA, Chain A"/>
    <property type="match status" value="1"/>
</dbReference>
<proteinExistence type="predicted"/>
<accession>A0ABY8NCU9</accession>
<reference evidence="2 3" key="1">
    <citation type="submission" date="2023-02" db="EMBL/GenBank/DDBJ databases">
        <title>Description and genomic characterization of Microbulbifer bruguierae sp. nov., isolated from the sediment of mangrove plant Bruguiera sexangula.</title>
        <authorList>
            <person name="Long M."/>
        </authorList>
    </citation>
    <scope>NUCLEOTIDE SEQUENCE [LARGE SCALE GENOMIC DNA]</scope>
    <source>
        <strain evidence="2 3">H12</strain>
    </source>
</reference>
<evidence type="ECO:0000259" key="1">
    <source>
        <dbReference type="Pfam" id="PF00535"/>
    </source>
</evidence>
<dbReference type="EMBL" id="CP118605">
    <property type="protein sequence ID" value="WGL15258.1"/>
    <property type="molecule type" value="Genomic_DNA"/>
</dbReference>
<dbReference type="PANTHER" id="PTHR43179">
    <property type="entry name" value="RHAMNOSYLTRANSFERASE WBBL"/>
    <property type="match status" value="1"/>
</dbReference>
<dbReference type="Pfam" id="PF00535">
    <property type="entry name" value="Glycos_transf_2"/>
    <property type="match status" value="1"/>
</dbReference>
<evidence type="ECO:0000313" key="3">
    <source>
        <dbReference type="Proteomes" id="UP001236500"/>
    </source>
</evidence>
<sequence length="335" mass="37182">MDGHAPLQLAVVIVNYRTPALVQDCLESLLPELASLNAEAIVVDNASGDESLKILRSWLADCPQEYSEKVRLVASPINGGFSAGNNLGVAQADAHFYLLLNSDTIVRPGAISSLLEAMEADPNIGALGPRLEYLDGRAQVSRFRRRGITSELIRGAQIDLITRLFHSKNTPIELSEPDQDIDWISFACVLLRSDAIRKIGVMDEAFFMYFEDIEYCLRIKEAGYLVKQHLDARVIHLRGGTSSVKKNGNNQKRIPAYFYRSRSRYFTIRGGKAVLLAANIAWCVGRVLRSVKRIGGRGAGRSIPSEWKDLWLGFFARQEQKSSKIIKGSSQAKEA</sequence>
<dbReference type="RefSeq" id="WP_280317931.1">
    <property type="nucleotide sequence ID" value="NZ_CP118605.1"/>
</dbReference>
<protein>
    <submittedName>
        <fullName evidence="2">Glycosyltransferase family 2 protein</fullName>
    </submittedName>
</protein>
<dbReference type="InterPro" id="IPR029044">
    <property type="entry name" value="Nucleotide-diphossugar_trans"/>
</dbReference>
<keyword evidence="3" id="KW-1185">Reference proteome</keyword>
<dbReference type="PANTHER" id="PTHR43179:SF7">
    <property type="entry name" value="RHAMNOSYLTRANSFERASE WBBL"/>
    <property type="match status" value="1"/>
</dbReference>
<dbReference type="CDD" id="cd04186">
    <property type="entry name" value="GT_2_like_c"/>
    <property type="match status" value="1"/>
</dbReference>
<dbReference type="InterPro" id="IPR001173">
    <property type="entry name" value="Glyco_trans_2-like"/>
</dbReference>
<name>A0ABY8NCU9_9GAMM</name>
<gene>
    <name evidence="2" type="ORF">PVT68_10795</name>
</gene>
<dbReference type="SUPFAM" id="SSF53448">
    <property type="entry name" value="Nucleotide-diphospho-sugar transferases"/>
    <property type="match status" value="1"/>
</dbReference>